<dbReference type="GO" id="GO:0032259">
    <property type="term" value="P:methylation"/>
    <property type="evidence" value="ECO:0007669"/>
    <property type="project" value="UniProtKB-KW"/>
</dbReference>
<evidence type="ECO:0000256" key="5">
    <source>
        <dbReference type="ARBA" id="ARBA00022691"/>
    </source>
</evidence>
<dbReference type="InterPro" id="IPR012327">
    <property type="entry name" value="MeTrfase_D12"/>
</dbReference>
<dbReference type="PRINTS" id="PR00505">
    <property type="entry name" value="D12N6MTFRASE"/>
</dbReference>
<evidence type="ECO:0000256" key="2">
    <source>
        <dbReference type="ARBA" id="ARBA00011900"/>
    </source>
</evidence>
<dbReference type="PANTHER" id="PTHR30481">
    <property type="entry name" value="DNA ADENINE METHYLASE"/>
    <property type="match status" value="1"/>
</dbReference>
<proteinExistence type="inferred from homology"/>
<evidence type="ECO:0000256" key="7">
    <source>
        <dbReference type="RuleBase" id="RU361257"/>
    </source>
</evidence>
<comment type="similarity">
    <text evidence="1 7">Belongs to the N(4)/N(6)-methyltransferase family.</text>
</comment>
<sequence>MHIKVPPIKCQGIKTKLVPFILSQIQWVEAAQSKWIEPFLGSGVVAFNLAPKRALLTDTNQHLIAFYQGIQTSDIDRKIVAEFLQDQGNKLLTMGANYYYEVRDRFNQSASPLDFLFLNRSCFNGVMRFNSKGGFNVPFCRKPQRFSQSYITKIANQVDWVAKQIAGKDWEFRVADWQQTLAEAQLSDFVYLDPPYIGRHTDYYNAWKQADAEKLAVVTKQLPCGFAVSMWFENQYRQNSHIQECWSDLERRVCQHFYHVGSKETLRGAIAEALLIKPGFSVRADQLLPIEVGAIAASLYPS</sequence>
<keyword evidence="3 7" id="KW-0489">Methyltransferase</keyword>
<evidence type="ECO:0000256" key="6">
    <source>
        <dbReference type="ARBA" id="ARBA00047942"/>
    </source>
</evidence>
<name>A0ABV0KTF7_9CYAN</name>
<evidence type="ECO:0000313" key="8">
    <source>
        <dbReference type="EMBL" id="MEP1062525.1"/>
    </source>
</evidence>
<dbReference type="Proteomes" id="UP001476950">
    <property type="component" value="Unassembled WGS sequence"/>
</dbReference>
<protein>
    <recommendedName>
        <fullName evidence="2 7">Site-specific DNA-methyltransferase (adenine-specific)</fullName>
        <ecNumber evidence="2 7">2.1.1.72</ecNumber>
    </recommendedName>
</protein>
<accession>A0ABV0KTF7</accession>
<dbReference type="Pfam" id="PF02086">
    <property type="entry name" value="MethyltransfD12"/>
    <property type="match status" value="1"/>
</dbReference>
<dbReference type="EMBL" id="JAMPLM010000070">
    <property type="protein sequence ID" value="MEP1062525.1"/>
    <property type="molecule type" value="Genomic_DNA"/>
</dbReference>
<dbReference type="PIRSF" id="PIRSF000398">
    <property type="entry name" value="M_m6A_EcoRV"/>
    <property type="match status" value="1"/>
</dbReference>
<dbReference type="EC" id="2.1.1.72" evidence="2 7"/>
<comment type="caution">
    <text evidence="8">The sequence shown here is derived from an EMBL/GenBank/DDBJ whole genome shotgun (WGS) entry which is preliminary data.</text>
</comment>
<evidence type="ECO:0000256" key="3">
    <source>
        <dbReference type="ARBA" id="ARBA00022603"/>
    </source>
</evidence>
<dbReference type="NCBIfam" id="TIGR00571">
    <property type="entry name" value="dam"/>
    <property type="match status" value="1"/>
</dbReference>
<dbReference type="Gene3D" id="1.10.1020.10">
    <property type="entry name" value="Adenine-specific Methyltransferase, Domain 2"/>
    <property type="match status" value="1"/>
</dbReference>
<gene>
    <name evidence="8" type="ORF">NDI38_29555</name>
</gene>
<dbReference type="PANTHER" id="PTHR30481:SF3">
    <property type="entry name" value="DNA ADENINE METHYLASE"/>
    <property type="match status" value="1"/>
</dbReference>
<dbReference type="GO" id="GO:0009007">
    <property type="term" value="F:site-specific DNA-methyltransferase (adenine-specific) activity"/>
    <property type="evidence" value="ECO:0007669"/>
    <property type="project" value="UniProtKB-EC"/>
</dbReference>
<comment type="catalytic activity">
    <reaction evidence="6 7">
        <text>a 2'-deoxyadenosine in DNA + S-adenosyl-L-methionine = an N(6)-methyl-2'-deoxyadenosine in DNA + S-adenosyl-L-homocysteine + H(+)</text>
        <dbReference type="Rhea" id="RHEA:15197"/>
        <dbReference type="Rhea" id="RHEA-COMP:12418"/>
        <dbReference type="Rhea" id="RHEA-COMP:12419"/>
        <dbReference type="ChEBI" id="CHEBI:15378"/>
        <dbReference type="ChEBI" id="CHEBI:57856"/>
        <dbReference type="ChEBI" id="CHEBI:59789"/>
        <dbReference type="ChEBI" id="CHEBI:90615"/>
        <dbReference type="ChEBI" id="CHEBI:90616"/>
        <dbReference type="EC" id="2.1.1.72"/>
    </reaction>
</comment>
<dbReference type="SUPFAM" id="SSF53335">
    <property type="entry name" value="S-adenosyl-L-methionine-dependent methyltransferases"/>
    <property type="match status" value="1"/>
</dbReference>
<keyword evidence="4 7" id="KW-0808">Transferase</keyword>
<evidence type="ECO:0000313" key="9">
    <source>
        <dbReference type="Proteomes" id="UP001476950"/>
    </source>
</evidence>
<dbReference type="InterPro" id="IPR002052">
    <property type="entry name" value="DNA_methylase_N6_adenine_CS"/>
</dbReference>
<reference evidence="8 9" key="1">
    <citation type="submission" date="2022-04" db="EMBL/GenBank/DDBJ databases">
        <title>Positive selection, recombination, and allopatry shape intraspecific diversity of widespread and dominant cyanobacteria.</title>
        <authorList>
            <person name="Wei J."/>
            <person name="Shu W."/>
            <person name="Hu C."/>
        </authorList>
    </citation>
    <scope>NUCLEOTIDE SEQUENCE [LARGE SCALE GENOMIC DNA]</scope>
    <source>
        <strain evidence="8 9">AS-A4</strain>
    </source>
</reference>
<dbReference type="Gene3D" id="3.40.50.150">
    <property type="entry name" value="Vaccinia Virus protein VP39"/>
    <property type="match status" value="1"/>
</dbReference>
<keyword evidence="9" id="KW-1185">Reference proteome</keyword>
<dbReference type="PROSITE" id="PS00092">
    <property type="entry name" value="N6_MTASE"/>
    <property type="match status" value="1"/>
</dbReference>
<dbReference type="InterPro" id="IPR012263">
    <property type="entry name" value="M_m6A_EcoRV"/>
</dbReference>
<evidence type="ECO:0000256" key="1">
    <source>
        <dbReference type="ARBA" id="ARBA00006594"/>
    </source>
</evidence>
<dbReference type="InterPro" id="IPR029063">
    <property type="entry name" value="SAM-dependent_MTases_sf"/>
</dbReference>
<evidence type="ECO:0000256" key="4">
    <source>
        <dbReference type="ARBA" id="ARBA00022679"/>
    </source>
</evidence>
<organism evidence="8 9">
    <name type="scientific">Stenomitos frigidus AS-A4</name>
    <dbReference type="NCBI Taxonomy" id="2933935"/>
    <lineage>
        <taxon>Bacteria</taxon>
        <taxon>Bacillati</taxon>
        <taxon>Cyanobacteriota</taxon>
        <taxon>Cyanophyceae</taxon>
        <taxon>Leptolyngbyales</taxon>
        <taxon>Leptolyngbyaceae</taxon>
        <taxon>Stenomitos</taxon>
    </lineage>
</organism>
<dbReference type="InterPro" id="IPR023095">
    <property type="entry name" value="Ade_MeTrfase_dom_2"/>
</dbReference>
<keyword evidence="5 7" id="KW-0949">S-adenosyl-L-methionine</keyword>
<dbReference type="RefSeq" id="WP_190451877.1">
    <property type="nucleotide sequence ID" value="NZ_JAMPLM010000070.1"/>
</dbReference>